<gene>
    <name evidence="1" type="ORF">KXQ929_LOCUS25150</name>
</gene>
<protein>
    <submittedName>
        <fullName evidence="1">Uncharacterized protein</fullName>
    </submittedName>
</protein>
<organism evidence="1 2">
    <name type="scientific">Adineta steineri</name>
    <dbReference type="NCBI Taxonomy" id="433720"/>
    <lineage>
        <taxon>Eukaryota</taxon>
        <taxon>Metazoa</taxon>
        <taxon>Spiralia</taxon>
        <taxon>Gnathifera</taxon>
        <taxon>Rotifera</taxon>
        <taxon>Eurotatoria</taxon>
        <taxon>Bdelloidea</taxon>
        <taxon>Adinetida</taxon>
        <taxon>Adinetidae</taxon>
        <taxon>Adineta</taxon>
    </lineage>
</organism>
<proteinExistence type="predicted"/>
<reference evidence="1" key="1">
    <citation type="submission" date="2021-02" db="EMBL/GenBank/DDBJ databases">
        <authorList>
            <person name="Nowell W R."/>
        </authorList>
    </citation>
    <scope>NUCLEOTIDE SEQUENCE</scope>
</reference>
<evidence type="ECO:0000313" key="1">
    <source>
        <dbReference type="EMBL" id="CAF3942937.1"/>
    </source>
</evidence>
<accession>A0A819K494</accession>
<dbReference type="Proteomes" id="UP000663868">
    <property type="component" value="Unassembled WGS sequence"/>
</dbReference>
<name>A0A819K494_9BILA</name>
<comment type="caution">
    <text evidence="1">The sequence shown here is derived from an EMBL/GenBank/DDBJ whole genome shotgun (WGS) entry which is preliminary data.</text>
</comment>
<dbReference type="EMBL" id="CAJOBB010002152">
    <property type="protein sequence ID" value="CAF3942937.1"/>
    <property type="molecule type" value="Genomic_DNA"/>
</dbReference>
<evidence type="ECO:0000313" key="2">
    <source>
        <dbReference type="Proteomes" id="UP000663868"/>
    </source>
</evidence>
<dbReference type="AlphaFoldDB" id="A0A819K494"/>
<sequence>MSSSLENKDHLSLSDIFIRRIVKCENEHEQKVFSNKSRITESIFKCFHNNHSIKDLFLYGLSLTNRSPFIFLQQIHFHQKQLLSHLTVNELA</sequence>